<evidence type="ECO:0000313" key="1">
    <source>
        <dbReference type="EMBL" id="QNN54489.1"/>
    </source>
</evidence>
<dbReference type="Pfam" id="PF10604">
    <property type="entry name" value="Polyketide_cyc2"/>
    <property type="match status" value="1"/>
</dbReference>
<dbReference type="EMBL" id="CP060713">
    <property type="protein sequence ID" value="QNN54489.1"/>
    <property type="molecule type" value="Genomic_DNA"/>
</dbReference>
<accession>A0A7G9RFW4</accession>
<dbReference type="SUPFAM" id="SSF55961">
    <property type="entry name" value="Bet v1-like"/>
    <property type="match status" value="1"/>
</dbReference>
<organism evidence="1 2">
    <name type="scientific">Nocardioides mesophilus</name>
    <dbReference type="NCBI Taxonomy" id="433659"/>
    <lineage>
        <taxon>Bacteria</taxon>
        <taxon>Bacillati</taxon>
        <taxon>Actinomycetota</taxon>
        <taxon>Actinomycetes</taxon>
        <taxon>Propionibacteriales</taxon>
        <taxon>Nocardioidaceae</taxon>
        <taxon>Nocardioides</taxon>
    </lineage>
</organism>
<evidence type="ECO:0000313" key="2">
    <source>
        <dbReference type="Proteomes" id="UP000515947"/>
    </source>
</evidence>
<dbReference type="InterPro" id="IPR019587">
    <property type="entry name" value="Polyketide_cyclase/dehydratase"/>
</dbReference>
<gene>
    <name evidence="1" type="ORF">H9L09_09365</name>
</gene>
<dbReference type="InterPro" id="IPR023393">
    <property type="entry name" value="START-like_dom_sf"/>
</dbReference>
<dbReference type="KEGG" id="nmes:H9L09_09365"/>
<proteinExistence type="predicted"/>
<keyword evidence="2" id="KW-1185">Reference proteome</keyword>
<dbReference type="AlphaFoldDB" id="A0A7G9RFW4"/>
<dbReference type="Gene3D" id="3.30.530.20">
    <property type="match status" value="1"/>
</dbReference>
<reference evidence="1 2" key="1">
    <citation type="submission" date="2020-08" db="EMBL/GenBank/DDBJ databases">
        <title>Genome sequence of Nocardioides mesophilus KACC 16243T.</title>
        <authorList>
            <person name="Hyun D.-W."/>
            <person name="Bae J.-W."/>
        </authorList>
    </citation>
    <scope>NUCLEOTIDE SEQUENCE [LARGE SCALE GENOMIC DNA]</scope>
    <source>
        <strain evidence="1 2">KACC 16243</strain>
    </source>
</reference>
<sequence>MITLTRSITVDAPVDTVFDFALDIRRLWVAKDVALADVDIKPEGVGTSARIFSHLLGFHLEAGVEYTEVVPGQRIVAKVHWFAEKPTWTFTFEPADGGTKVTAEGEWNFKIPVVSRPIEAMTVKEHEPFVEEMLANLKKQVESQAAA</sequence>
<dbReference type="RefSeq" id="WP_187580329.1">
    <property type="nucleotide sequence ID" value="NZ_CP060713.1"/>
</dbReference>
<dbReference type="Proteomes" id="UP000515947">
    <property type="component" value="Chromosome"/>
</dbReference>
<protein>
    <submittedName>
        <fullName evidence="1">SRPBCC family protein</fullName>
    </submittedName>
</protein>
<name>A0A7G9RFW4_9ACTN</name>